<protein>
    <submittedName>
        <fullName evidence="1">Uncharacterized protein</fullName>
    </submittedName>
</protein>
<organism evidence="1 2">
    <name type="scientific">Anabarilius grahami</name>
    <name type="common">Kanglang fish</name>
    <name type="synonym">Barilius grahami</name>
    <dbReference type="NCBI Taxonomy" id="495550"/>
    <lineage>
        <taxon>Eukaryota</taxon>
        <taxon>Metazoa</taxon>
        <taxon>Chordata</taxon>
        <taxon>Craniata</taxon>
        <taxon>Vertebrata</taxon>
        <taxon>Euteleostomi</taxon>
        <taxon>Actinopterygii</taxon>
        <taxon>Neopterygii</taxon>
        <taxon>Teleostei</taxon>
        <taxon>Ostariophysi</taxon>
        <taxon>Cypriniformes</taxon>
        <taxon>Xenocyprididae</taxon>
        <taxon>Xenocypridinae</taxon>
        <taxon>Xenocypridinae incertae sedis</taxon>
        <taxon>Anabarilius</taxon>
    </lineage>
</organism>
<sequence>MRLLERLDDQRRYVIASCSDWLNSAPFSPEFATTTGLRLRSSDIPTVEADSSLIDEQPCRWLI</sequence>
<name>A0A3N0XFH4_ANAGA</name>
<dbReference type="Proteomes" id="UP000281406">
    <property type="component" value="Unassembled WGS sequence"/>
</dbReference>
<dbReference type="EMBL" id="RJVU01075616">
    <property type="protein sequence ID" value="ROI16093.1"/>
    <property type="molecule type" value="Genomic_DNA"/>
</dbReference>
<dbReference type="AlphaFoldDB" id="A0A3N0XFH4"/>
<gene>
    <name evidence="1" type="ORF">DPX16_7146</name>
</gene>
<reference evidence="1 2" key="1">
    <citation type="submission" date="2018-10" db="EMBL/GenBank/DDBJ databases">
        <title>Genome assembly for a Yunnan-Guizhou Plateau 3E fish, Anabarilius grahami (Regan), and its evolutionary and genetic applications.</title>
        <authorList>
            <person name="Jiang W."/>
        </authorList>
    </citation>
    <scope>NUCLEOTIDE SEQUENCE [LARGE SCALE GENOMIC DNA]</scope>
    <source>
        <strain evidence="1">AG-KIZ</strain>
        <tissue evidence="1">Muscle</tissue>
    </source>
</reference>
<comment type="caution">
    <text evidence="1">The sequence shown here is derived from an EMBL/GenBank/DDBJ whole genome shotgun (WGS) entry which is preliminary data.</text>
</comment>
<keyword evidence="2" id="KW-1185">Reference proteome</keyword>
<evidence type="ECO:0000313" key="2">
    <source>
        <dbReference type="Proteomes" id="UP000281406"/>
    </source>
</evidence>
<accession>A0A3N0XFH4</accession>
<proteinExistence type="predicted"/>
<evidence type="ECO:0000313" key="1">
    <source>
        <dbReference type="EMBL" id="ROI16093.1"/>
    </source>
</evidence>